<feature type="transmembrane region" description="Helical" evidence="1">
    <location>
        <begin position="984"/>
        <end position="1004"/>
    </location>
</feature>
<sequence length="1317" mass="144244">MTLSEGVCNHFRIGHISSSENSLTEVDESQMLSIGVSDIGVSCSFKYEVTPGHMHGNIIASTSLPDSGLDATLALESKVWDGGRYNVPTSAYFSACDAHLLIPEDGGIEFSGSASADVMQKFSPQLATGITKAMNDLACGEKTLRKVKEYLTAEIGKMDDTVEDAIVSARGVVEDPEVGDDAAEWGEWEQWTSFLNNIGSSISQHVRIGIIPVLPTLSLAQEKPDYCSFVGQGVVGHILAATGGTGTAVLDIPLNITLAPIDGYGTAVLSLHSIEVGGLETLAAVDFSLSNPRSFIQGLAFDTLSVKMNATILVLDDDDGTLQLRENFEAEYAVSGLRLDMRTVLDYSRMRLGDVTVDQFIPIPSQQRPTRKLWHNTISSLPNGDAPLNSVALLPPVVDWKCFLDPLRGATITDLRLNATVSKVFLQLPPSANVLAHDLSNLFNNGAKEVYSSYPEFIRDGIYGALQEPARDLLNNALEDLLAGSNGSCDDDIGDVKYDIATTNKHLLLGDGGDTYFNFDQSWFLSTVRQGLDHLVGPTGAGANDFIGCLGRHLPSPDTSPGGIGLSGPYETEWDGGSLTLKNVVIMNGDSFYDFDILAPQDSHYRTFSKVGLGGCPDKSNCMQGSQTLDVSGTLDIYTKGLSITINQRSSFDALHLALGTDMRYDLTVLGKLSAQQILERPVCLLTPLESANVYGALATVASQSSETLVRIEGTFGVFEHTYTDWYGDDYNTFLTKITNGVEKVLNQYLEKAVEVAPYLCRGEEPPEKKLTIEPVLNSWKWAYFSSGIIAAGSLVIFFLQQKKTNDGKVFNNDNKKPISTSNWGNDALANEDSLLAEPLLQQVSSTTDLGSKPLHPPKMTSLIFHPTIPLFSRILLCITFFSAIVLFIISNIAIGGSVQARIEGGFPGADTFMHTLTFDNFSLITTVRDMWNAGVYPLSILILLLSGVWPFVKLLLMFYTCVAPLQICSKERRESILTWLDILGKYSLLDAYVLVLAMVAFYYHFDFGEWGKADIYVAPKPGFYCFLAATIISLTLGHIILFFHRRSVIHQKDPTRSVISNHFFVQQKICLTSLSKYMVLISIIILALLLAFGVFQECFHFEVRGAAALVLENPSPTYSLISLGLAIPSIDGHTTGLMVIKVTYFLFALVMPFLCLLLLFVCFFVPLRPKTQQLAFVLAEMTNSWAALEVFVFSMFAAFVQLEQFAQFIVGGYCGEIDAILKEVMDDHIDVCFSVKAQVMGNSWSLVLGAVLYGFLSSFLLKLLRLVLEGNNQGCKEKGVSKRSAIQKRLADGIFHRMMKLMIMQEEGKSNPQTLC</sequence>
<feature type="transmembrane region" description="Helical" evidence="1">
    <location>
        <begin position="1078"/>
        <end position="1096"/>
    </location>
</feature>
<evidence type="ECO:0000256" key="1">
    <source>
        <dbReference type="SAM" id="Phobius"/>
    </source>
</evidence>
<evidence type="ECO:0000313" key="2">
    <source>
        <dbReference type="EMBL" id="CAD8890142.1"/>
    </source>
</evidence>
<feature type="transmembrane region" description="Helical" evidence="1">
    <location>
        <begin position="875"/>
        <end position="895"/>
    </location>
</feature>
<proteinExistence type="predicted"/>
<gene>
    <name evidence="2" type="ORF">CHYS00102_LOCUS17347</name>
</gene>
<feature type="transmembrane region" description="Helical" evidence="1">
    <location>
        <begin position="1024"/>
        <end position="1044"/>
    </location>
</feature>
<dbReference type="Pfam" id="PF04403">
    <property type="entry name" value="PqiA"/>
    <property type="match status" value="2"/>
</dbReference>
<dbReference type="PANTHER" id="PTHR34730">
    <property type="entry name" value="UNNAMED PRODUCT"/>
    <property type="match status" value="1"/>
</dbReference>
<keyword evidence="1" id="KW-0812">Transmembrane</keyword>
<feature type="transmembrane region" description="Helical" evidence="1">
    <location>
        <begin position="939"/>
        <end position="963"/>
    </location>
</feature>
<keyword evidence="1" id="KW-0472">Membrane</keyword>
<feature type="transmembrane region" description="Helical" evidence="1">
    <location>
        <begin position="1175"/>
        <end position="1201"/>
    </location>
</feature>
<feature type="transmembrane region" description="Helical" evidence="1">
    <location>
        <begin position="1245"/>
        <end position="1265"/>
    </location>
</feature>
<organism evidence="2">
    <name type="scientific">Corethron hystrix</name>
    <dbReference type="NCBI Taxonomy" id="216773"/>
    <lineage>
        <taxon>Eukaryota</taxon>
        <taxon>Sar</taxon>
        <taxon>Stramenopiles</taxon>
        <taxon>Ochrophyta</taxon>
        <taxon>Bacillariophyta</taxon>
        <taxon>Coscinodiscophyceae</taxon>
        <taxon>Corethrophycidae</taxon>
        <taxon>Corethrales</taxon>
        <taxon>Corethraceae</taxon>
        <taxon>Corethron</taxon>
    </lineage>
</organism>
<accession>A0A7S1FVQ9</accession>
<reference evidence="2" key="1">
    <citation type="submission" date="2021-01" db="EMBL/GenBank/DDBJ databases">
        <authorList>
            <person name="Corre E."/>
            <person name="Pelletier E."/>
            <person name="Niang G."/>
            <person name="Scheremetjew M."/>
            <person name="Finn R."/>
            <person name="Kale V."/>
            <person name="Holt S."/>
            <person name="Cochrane G."/>
            <person name="Meng A."/>
            <person name="Brown T."/>
            <person name="Cohen L."/>
        </authorList>
    </citation>
    <scope>NUCLEOTIDE SEQUENCE</scope>
    <source>
        <strain evidence="2">308</strain>
    </source>
</reference>
<feature type="transmembrane region" description="Helical" evidence="1">
    <location>
        <begin position="1145"/>
        <end position="1168"/>
    </location>
</feature>
<keyword evidence="1" id="KW-1133">Transmembrane helix</keyword>
<name>A0A7S1FVQ9_9STRA</name>
<dbReference type="InterPro" id="IPR007498">
    <property type="entry name" value="PqiA-like"/>
</dbReference>
<dbReference type="PANTHER" id="PTHR34730:SF1">
    <property type="entry name" value="PARAQUAT-INDUCIBLE PROTEIN A"/>
    <property type="match status" value="1"/>
</dbReference>
<protein>
    <submittedName>
        <fullName evidence="2">Uncharacterized protein</fullName>
    </submittedName>
</protein>
<feature type="transmembrane region" description="Helical" evidence="1">
    <location>
        <begin position="782"/>
        <end position="800"/>
    </location>
</feature>
<dbReference type="EMBL" id="HBFR01024191">
    <property type="protein sequence ID" value="CAD8890142.1"/>
    <property type="molecule type" value="Transcribed_RNA"/>
</dbReference>